<proteinExistence type="predicted"/>
<keyword evidence="3" id="KW-1185">Reference proteome</keyword>
<reference evidence="2" key="1">
    <citation type="submission" date="2019-12" db="EMBL/GenBank/DDBJ databases">
        <title>Novel species isolated from a subtropical stream in China.</title>
        <authorList>
            <person name="Lu H."/>
        </authorList>
    </citation>
    <scope>NUCLEOTIDE SEQUENCE [LARGE SCALE GENOMIC DNA]</scope>
    <source>
        <strain evidence="2">FT93W</strain>
    </source>
</reference>
<feature type="compositionally biased region" description="Polar residues" evidence="1">
    <location>
        <begin position="27"/>
        <end position="36"/>
    </location>
</feature>
<gene>
    <name evidence="2" type="ORF">GTP23_12115</name>
</gene>
<feature type="region of interest" description="Disordered" evidence="1">
    <location>
        <begin position="27"/>
        <end position="50"/>
    </location>
</feature>
<evidence type="ECO:0000256" key="1">
    <source>
        <dbReference type="SAM" id="MobiDB-lite"/>
    </source>
</evidence>
<evidence type="ECO:0000313" key="2">
    <source>
        <dbReference type="EMBL" id="MYN45792.1"/>
    </source>
</evidence>
<dbReference type="Proteomes" id="UP000444316">
    <property type="component" value="Unassembled WGS sequence"/>
</dbReference>
<protein>
    <submittedName>
        <fullName evidence="2">Uncharacterized protein</fullName>
    </submittedName>
</protein>
<sequence length="199" mass="20800">MGLFGGGNSSSSTTNNNYDQRQVITTTTDNYDFSDNSQHDNSDRSTKIDNSWSVDNSVTTLLDGGAISGIADIATQMAGLAGKAVNGANQQVLAGYDYADHIFDGGMSFVNRALSSSQDAFERAAQMSQDTLVTAQAAFQKAGQQADTATSMAMAQQQAAQRDVAAAYADAKGTTASQTKILYAVLAVAALMALATMHK</sequence>
<dbReference type="EMBL" id="WWCL01000002">
    <property type="protein sequence ID" value="MYN45792.1"/>
    <property type="molecule type" value="Genomic_DNA"/>
</dbReference>
<accession>A0A845HY43</accession>
<organism evidence="2 3">
    <name type="scientific">Duganella fentianensis</name>
    <dbReference type="NCBI Taxonomy" id="2692177"/>
    <lineage>
        <taxon>Bacteria</taxon>
        <taxon>Pseudomonadati</taxon>
        <taxon>Pseudomonadota</taxon>
        <taxon>Betaproteobacteria</taxon>
        <taxon>Burkholderiales</taxon>
        <taxon>Oxalobacteraceae</taxon>
        <taxon>Telluria group</taxon>
        <taxon>Duganella</taxon>
    </lineage>
</organism>
<evidence type="ECO:0000313" key="3">
    <source>
        <dbReference type="Proteomes" id="UP000444316"/>
    </source>
</evidence>
<feature type="compositionally biased region" description="Basic and acidic residues" evidence="1">
    <location>
        <begin position="37"/>
        <end position="47"/>
    </location>
</feature>
<dbReference type="RefSeq" id="WP_161035342.1">
    <property type="nucleotide sequence ID" value="NZ_WWCL01000002.1"/>
</dbReference>
<name>A0A845HY43_9BURK</name>
<comment type="caution">
    <text evidence="2">The sequence shown here is derived from an EMBL/GenBank/DDBJ whole genome shotgun (WGS) entry which is preliminary data.</text>
</comment>
<dbReference type="AlphaFoldDB" id="A0A845HY43"/>